<protein>
    <submittedName>
        <fullName evidence="1">Uncharacterized protein</fullName>
    </submittedName>
</protein>
<evidence type="ECO:0000313" key="1">
    <source>
        <dbReference type="EMBL" id="KAL3073828.1"/>
    </source>
</evidence>
<name>A0ABD2I3V8_9BILA</name>
<dbReference type="Gene3D" id="3.40.50.1000">
    <property type="entry name" value="HAD superfamily/HAD-like"/>
    <property type="match status" value="1"/>
</dbReference>
<evidence type="ECO:0000313" key="2">
    <source>
        <dbReference type="Proteomes" id="UP001620626"/>
    </source>
</evidence>
<keyword evidence="2" id="KW-1185">Reference proteome</keyword>
<dbReference type="InterPro" id="IPR017106">
    <property type="entry name" value="Coatomer_gsu"/>
</dbReference>
<gene>
    <name evidence="1" type="ORF">niasHT_036845</name>
</gene>
<sequence>MTHNSVFASFLTRRKKQSVHFSQFGHRFLAEGRVLDNCNDQLEQFVVLLIVNLSTQEMSMAKAFGLLKRRREMPRLCSTIFRSPKFRSLPCDTSADARAFGFISGTADGKHKFYGVKTARTANHAVLSIRHHLSGHAKEGASTNFSQTVRPRVHVGGGQGQRDIPSIVFNLSCCTGGSERGQSDNENQGIMTFLLGSKWRSFFDMIIVDACNPLWFGEGTVFREVCLFCTSLSSLRFCSHCSPPMPINSSSSSNICLCPTVYAFAERSFNRCSTKHMFFQFKSAPRTKYNIERTLNYLAEQMLRRRRQRRNSLMNGEWGQRRSSQLEADHFLAEQYAVLLLKHWPEYRFINVAAQSDHIKSDLSNLLMRPLLASCGQLASAVSVLQLFLSSPKPNFAAVRTLNRISMDYPQAVISCNVDLLEQLITDGNYCRRRCHPFAVPSFSVRKHGTLMNFLAPMLGDEGGFDYKKAIVEDNPSAEDLGLSHLSAFVEGCEHAALATRVLRLPADEHDQAIDRTPSPPCHIFFGYKIFFCVSFPNFYCSHQIFRPFRPFVNCGPKEGRLG</sequence>
<dbReference type="PANTHER" id="PTHR10261:SF0">
    <property type="entry name" value="COATOMER SUBUNIT GAMMA-2"/>
    <property type="match status" value="1"/>
</dbReference>
<accession>A0ABD2I3V8</accession>
<dbReference type="AlphaFoldDB" id="A0ABD2I3V8"/>
<comment type="caution">
    <text evidence="1">The sequence shown here is derived from an EMBL/GenBank/DDBJ whole genome shotgun (WGS) entry which is preliminary data.</text>
</comment>
<organism evidence="1 2">
    <name type="scientific">Heterodera trifolii</name>
    <dbReference type="NCBI Taxonomy" id="157864"/>
    <lineage>
        <taxon>Eukaryota</taxon>
        <taxon>Metazoa</taxon>
        <taxon>Ecdysozoa</taxon>
        <taxon>Nematoda</taxon>
        <taxon>Chromadorea</taxon>
        <taxon>Rhabditida</taxon>
        <taxon>Tylenchina</taxon>
        <taxon>Tylenchomorpha</taxon>
        <taxon>Tylenchoidea</taxon>
        <taxon>Heteroderidae</taxon>
        <taxon>Heteroderinae</taxon>
        <taxon>Heterodera</taxon>
    </lineage>
</organism>
<proteinExistence type="predicted"/>
<reference evidence="1 2" key="1">
    <citation type="submission" date="2024-10" db="EMBL/GenBank/DDBJ databases">
        <authorList>
            <person name="Kim D."/>
        </authorList>
    </citation>
    <scope>NUCLEOTIDE SEQUENCE [LARGE SCALE GENOMIC DNA]</scope>
    <source>
        <strain evidence="1">BH-2024</strain>
    </source>
</reference>
<dbReference type="EMBL" id="JBICBT010001310">
    <property type="protein sequence ID" value="KAL3073828.1"/>
    <property type="molecule type" value="Genomic_DNA"/>
</dbReference>
<dbReference type="InterPro" id="IPR023214">
    <property type="entry name" value="HAD_sf"/>
</dbReference>
<dbReference type="PANTHER" id="PTHR10261">
    <property type="entry name" value="COATOMER SUBUNIT GAMMA"/>
    <property type="match status" value="1"/>
</dbReference>
<dbReference type="Proteomes" id="UP001620626">
    <property type="component" value="Unassembled WGS sequence"/>
</dbReference>
<dbReference type="InterPro" id="IPR036412">
    <property type="entry name" value="HAD-like_sf"/>
</dbReference>
<dbReference type="SUPFAM" id="SSF56784">
    <property type="entry name" value="HAD-like"/>
    <property type="match status" value="1"/>
</dbReference>